<sequence length="410" mass="45332">MAKLKKYFSVGLVFLGTSFVILSLPMERTVLSALIAGAGFFIAVTGLVRILLSIIRLLNRINISRKREYDQIISITNSLTSIHVKLDEASEKLDQMNLVVDHTSANSTRLSKLGEESKSISIRISTILDRIGTNATRLSNISELSRSSSKNISTILDRIGTNASKLSNIGELSRSSSKNILTIEDRIRRIYEQTSTVNAGIQKMATNDQISVLSNSLVKKFDKEHELQATFIHQSANGFFSLANEVQLLRQSVQALNVDSRRIAAGQWQVAHRALLVGLDAFRPTVGYGRYLQTESELIESAEFIENAASAYYFSGKLSESLFFATDANRANIKTVWVMCDSVEKQEFAIAVSTLLRLDHILVPVNSREFDALCDTDVRGSSFRALATDSAEGTLVVPDSLARKWLSTNV</sequence>
<dbReference type="EMBL" id="PNQX01000001">
    <property type="protein sequence ID" value="PMQ21182.1"/>
    <property type="molecule type" value="Genomic_DNA"/>
</dbReference>
<evidence type="ECO:0000313" key="3">
    <source>
        <dbReference type="Proteomes" id="UP000235739"/>
    </source>
</evidence>
<keyword evidence="1" id="KW-0812">Transmembrane</keyword>
<dbReference type="Proteomes" id="UP000235739">
    <property type="component" value="Unassembled WGS sequence"/>
</dbReference>
<feature type="transmembrane region" description="Helical" evidence="1">
    <location>
        <begin position="30"/>
        <end position="58"/>
    </location>
</feature>
<name>A0A2N7S4Y6_9MICC</name>
<dbReference type="RefSeq" id="WP_102597817.1">
    <property type="nucleotide sequence ID" value="NZ_PNQX01000001.1"/>
</dbReference>
<gene>
    <name evidence="2" type="ORF">CIK84_06335</name>
</gene>
<evidence type="ECO:0000256" key="1">
    <source>
        <dbReference type="SAM" id="Phobius"/>
    </source>
</evidence>
<evidence type="ECO:0000313" key="2">
    <source>
        <dbReference type="EMBL" id="PMQ21182.1"/>
    </source>
</evidence>
<dbReference type="AlphaFoldDB" id="A0A2N7S4Y6"/>
<comment type="caution">
    <text evidence="2">The sequence shown here is derived from an EMBL/GenBank/DDBJ whole genome shotgun (WGS) entry which is preliminary data.</text>
</comment>
<accession>A0A2N7S4Y6</accession>
<reference evidence="2 3" key="1">
    <citation type="journal article" date="2017" name="Elife">
        <title>Extensive horizontal gene transfer in cheese-associated bacteria.</title>
        <authorList>
            <person name="Bonham K.S."/>
            <person name="Wolfe B.E."/>
            <person name="Dutton R.J."/>
        </authorList>
    </citation>
    <scope>NUCLEOTIDE SEQUENCE [LARGE SCALE GENOMIC DNA]</scope>
    <source>
        <strain evidence="2 3">JB182</strain>
    </source>
</reference>
<keyword evidence="1" id="KW-0472">Membrane</keyword>
<proteinExistence type="predicted"/>
<feature type="transmembrane region" description="Helical" evidence="1">
    <location>
        <begin position="7"/>
        <end position="24"/>
    </location>
</feature>
<protein>
    <submittedName>
        <fullName evidence="2">Uncharacterized protein</fullName>
    </submittedName>
</protein>
<organism evidence="2 3">
    <name type="scientific">Glutamicibacter arilaitensis</name>
    <dbReference type="NCBI Taxonomy" id="256701"/>
    <lineage>
        <taxon>Bacteria</taxon>
        <taxon>Bacillati</taxon>
        <taxon>Actinomycetota</taxon>
        <taxon>Actinomycetes</taxon>
        <taxon>Micrococcales</taxon>
        <taxon>Micrococcaceae</taxon>
        <taxon>Glutamicibacter</taxon>
    </lineage>
</organism>
<keyword evidence="1" id="KW-1133">Transmembrane helix</keyword>